<reference evidence="3" key="1">
    <citation type="submission" date="2022-08" db="EMBL/GenBank/DDBJ databases">
        <title>A Global Phylogenomic Analysis of the Shiitake Genus Lentinula.</title>
        <authorList>
            <consortium name="DOE Joint Genome Institute"/>
            <person name="Sierra-Patev S."/>
            <person name="Min B."/>
            <person name="Naranjo-Ortiz M."/>
            <person name="Looney B."/>
            <person name="Konkel Z."/>
            <person name="Slot J.C."/>
            <person name="Sakamoto Y."/>
            <person name="Steenwyk J.L."/>
            <person name="Rokas A."/>
            <person name="Carro J."/>
            <person name="Camarero S."/>
            <person name="Ferreira P."/>
            <person name="Molpeceres G."/>
            <person name="Ruiz-Duenas F.J."/>
            <person name="Serrano A."/>
            <person name="Henrissat B."/>
            <person name="Drula E."/>
            <person name="Hughes K.W."/>
            <person name="Mata J.L."/>
            <person name="Ishikawa N.K."/>
            <person name="Vargas-Isla R."/>
            <person name="Ushijima S."/>
            <person name="Smith C.A."/>
            <person name="Ahrendt S."/>
            <person name="Andreopoulos W."/>
            <person name="He G."/>
            <person name="Labutti K."/>
            <person name="Lipzen A."/>
            <person name="Ng V."/>
            <person name="Riley R."/>
            <person name="Sandor L."/>
            <person name="Barry K."/>
            <person name="Martinez A.T."/>
            <person name="Xiao Y."/>
            <person name="Gibbons J.G."/>
            <person name="Terashima K."/>
            <person name="Grigoriev I.V."/>
            <person name="Hibbett D.S."/>
        </authorList>
    </citation>
    <scope>NUCLEOTIDE SEQUENCE</scope>
    <source>
        <strain evidence="3">JLM2183</strain>
    </source>
</reference>
<keyword evidence="2" id="KW-0732">Signal</keyword>
<sequence>MLNTLSNLWSFTLSVFTSLATATDPKELLKLCQKVKLLFLSRILPFSFLDIIRFFGYAIGVLWKSLADIPAKLASIPIHPGAGRNDTSPFTLNNAPHTPYT</sequence>
<feature type="chain" id="PRO_5040929925" evidence="2">
    <location>
        <begin position="23"/>
        <end position="101"/>
    </location>
</feature>
<evidence type="ECO:0000313" key="4">
    <source>
        <dbReference type="Proteomes" id="UP001150266"/>
    </source>
</evidence>
<comment type="caution">
    <text evidence="3">The sequence shown here is derived from an EMBL/GenBank/DDBJ whole genome shotgun (WGS) entry which is preliminary data.</text>
</comment>
<evidence type="ECO:0000256" key="1">
    <source>
        <dbReference type="SAM" id="MobiDB-lite"/>
    </source>
</evidence>
<gene>
    <name evidence="3" type="ORF">J3R30DRAFT_2111700</name>
</gene>
<evidence type="ECO:0000313" key="3">
    <source>
        <dbReference type="EMBL" id="KAJ4482000.1"/>
    </source>
</evidence>
<organism evidence="3 4">
    <name type="scientific">Lentinula aciculospora</name>
    <dbReference type="NCBI Taxonomy" id="153920"/>
    <lineage>
        <taxon>Eukaryota</taxon>
        <taxon>Fungi</taxon>
        <taxon>Dikarya</taxon>
        <taxon>Basidiomycota</taxon>
        <taxon>Agaricomycotina</taxon>
        <taxon>Agaricomycetes</taxon>
        <taxon>Agaricomycetidae</taxon>
        <taxon>Agaricales</taxon>
        <taxon>Marasmiineae</taxon>
        <taxon>Omphalotaceae</taxon>
        <taxon>Lentinula</taxon>
    </lineage>
</organism>
<dbReference type="AlphaFoldDB" id="A0A9W9AHX0"/>
<keyword evidence="4" id="KW-1185">Reference proteome</keyword>
<accession>A0A9W9AHX0</accession>
<name>A0A9W9AHX0_9AGAR</name>
<proteinExistence type="predicted"/>
<feature type="region of interest" description="Disordered" evidence="1">
    <location>
        <begin position="79"/>
        <end position="101"/>
    </location>
</feature>
<dbReference type="EMBL" id="JAOTPV010000005">
    <property type="protein sequence ID" value="KAJ4482000.1"/>
    <property type="molecule type" value="Genomic_DNA"/>
</dbReference>
<protein>
    <submittedName>
        <fullName evidence="3">Uncharacterized protein</fullName>
    </submittedName>
</protein>
<dbReference type="Proteomes" id="UP001150266">
    <property type="component" value="Unassembled WGS sequence"/>
</dbReference>
<evidence type="ECO:0000256" key="2">
    <source>
        <dbReference type="SAM" id="SignalP"/>
    </source>
</evidence>
<feature type="compositionally biased region" description="Polar residues" evidence="1">
    <location>
        <begin position="85"/>
        <end position="101"/>
    </location>
</feature>
<feature type="signal peptide" evidence="2">
    <location>
        <begin position="1"/>
        <end position="22"/>
    </location>
</feature>